<dbReference type="GO" id="GO:0005829">
    <property type="term" value="C:cytosol"/>
    <property type="evidence" value="ECO:0007669"/>
    <property type="project" value="TreeGrafter"/>
</dbReference>
<dbReference type="GO" id="GO:0006281">
    <property type="term" value="P:DNA repair"/>
    <property type="evidence" value="ECO:0007669"/>
    <property type="project" value="TreeGrafter"/>
</dbReference>
<dbReference type="GO" id="GO:0046872">
    <property type="term" value="F:metal ion binding"/>
    <property type="evidence" value="ECO:0007669"/>
    <property type="project" value="UniProtKB-KW"/>
</dbReference>
<dbReference type="RefSeq" id="WP_114695631.1">
    <property type="nucleotide sequence ID" value="NZ_QQOH01000002.1"/>
</dbReference>
<dbReference type="Gene3D" id="1.10.150.240">
    <property type="entry name" value="Putative phosphatase, domain 2"/>
    <property type="match status" value="1"/>
</dbReference>
<keyword evidence="4" id="KW-0119">Carbohydrate metabolism</keyword>
<dbReference type="Gene3D" id="3.40.50.1000">
    <property type="entry name" value="HAD superfamily/HAD-like"/>
    <property type="match status" value="1"/>
</dbReference>
<keyword evidence="1" id="KW-0479">Metal-binding</keyword>
<dbReference type="GO" id="GO:0008967">
    <property type="term" value="F:phosphoglycolate phosphatase activity"/>
    <property type="evidence" value="ECO:0007669"/>
    <property type="project" value="TreeGrafter"/>
</dbReference>
<dbReference type="SFLD" id="SFLDG01135">
    <property type="entry name" value="C1.5.6:_HAD__Beta-PGM__Phospha"/>
    <property type="match status" value="1"/>
</dbReference>
<dbReference type="InterPro" id="IPR023214">
    <property type="entry name" value="HAD_sf"/>
</dbReference>
<evidence type="ECO:0000313" key="5">
    <source>
        <dbReference type="EMBL" id="RDE22997.1"/>
    </source>
</evidence>
<dbReference type="AlphaFoldDB" id="A0A369WMT9"/>
<evidence type="ECO:0000256" key="1">
    <source>
        <dbReference type="ARBA" id="ARBA00022723"/>
    </source>
</evidence>
<dbReference type="PANTHER" id="PTHR43434:SF23">
    <property type="entry name" value="PHOSPHOGLYCOLATE PHOSPHATASE"/>
    <property type="match status" value="1"/>
</dbReference>
<dbReference type="Pfam" id="PF13419">
    <property type="entry name" value="HAD_2"/>
    <property type="match status" value="1"/>
</dbReference>
<dbReference type="InterPro" id="IPR006439">
    <property type="entry name" value="HAD-SF_hydro_IA"/>
</dbReference>
<dbReference type="InterPro" id="IPR006549">
    <property type="entry name" value="HAD-SF_hydro_IIIA"/>
</dbReference>
<keyword evidence="2 5" id="KW-0378">Hydrolase</keyword>
<evidence type="ECO:0000256" key="4">
    <source>
        <dbReference type="ARBA" id="ARBA00023277"/>
    </source>
</evidence>
<organism evidence="5 6">
    <name type="scientific">Motiliproteus coralliicola</name>
    <dbReference type="NCBI Taxonomy" id="2283196"/>
    <lineage>
        <taxon>Bacteria</taxon>
        <taxon>Pseudomonadati</taxon>
        <taxon>Pseudomonadota</taxon>
        <taxon>Gammaproteobacteria</taxon>
        <taxon>Oceanospirillales</taxon>
        <taxon>Oceanospirillaceae</taxon>
        <taxon>Motiliproteus</taxon>
    </lineage>
</organism>
<evidence type="ECO:0000313" key="6">
    <source>
        <dbReference type="Proteomes" id="UP000253769"/>
    </source>
</evidence>
<dbReference type="NCBIfam" id="TIGR01509">
    <property type="entry name" value="HAD-SF-IA-v3"/>
    <property type="match status" value="1"/>
</dbReference>
<reference evidence="5 6" key="1">
    <citation type="submission" date="2018-07" db="EMBL/GenBank/DDBJ databases">
        <title>Motiliproteus coralliicola sp. nov., a bacterium isolated from Coral.</title>
        <authorList>
            <person name="Wang G."/>
        </authorList>
    </citation>
    <scope>NUCLEOTIDE SEQUENCE [LARGE SCALE GENOMIC DNA]</scope>
    <source>
        <strain evidence="5 6">C34</strain>
    </source>
</reference>
<dbReference type="EMBL" id="QQOH01000002">
    <property type="protein sequence ID" value="RDE22997.1"/>
    <property type="molecule type" value="Genomic_DNA"/>
</dbReference>
<evidence type="ECO:0000256" key="3">
    <source>
        <dbReference type="ARBA" id="ARBA00022842"/>
    </source>
</evidence>
<sequence>MTPFRPDAVLFDLDGTLLDSAPDFYRILNQLRHEQQLASLDYAQVRQQVSNGAAAMIQQAFGGLRNSSELDRLREQLLQHYQANPAQDSILFDGMTALLQTLEQAQIPWGIVTNKPERFCTPILQQLSLNDRCGVLICPDHVSCRKPDPEGLYKACSKLNSRPERSLYVGDHVRDIEAGRNAGMATAGALYGYLDETDQPEHWNADLLIEHPVELINWLRL</sequence>
<dbReference type="SFLD" id="SFLDG01129">
    <property type="entry name" value="C1.5:_HAD__Beta-PGM__Phosphata"/>
    <property type="match status" value="1"/>
</dbReference>
<protein>
    <submittedName>
        <fullName evidence="5">HAD-IIIA family hydrolase</fullName>
    </submittedName>
</protein>
<gene>
    <name evidence="5" type="ORF">DV711_10655</name>
</gene>
<dbReference type="PANTHER" id="PTHR43434">
    <property type="entry name" value="PHOSPHOGLYCOLATE PHOSPHATASE"/>
    <property type="match status" value="1"/>
</dbReference>
<accession>A0A369WMT9</accession>
<keyword evidence="6" id="KW-1185">Reference proteome</keyword>
<dbReference type="Proteomes" id="UP000253769">
    <property type="component" value="Unassembled WGS sequence"/>
</dbReference>
<dbReference type="OrthoDB" id="9776368at2"/>
<dbReference type="FunFam" id="3.40.50.1000:FF:000022">
    <property type="entry name" value="Phosphoglycolate phosphatase"/>
    <property type="match status" value="1"/>
</dbReference>
<comment type="caution">
    <text evidence="5">The sequence shown here is derived from an EMBL/GenBank/DDBJ whole genome shotgun (WGS) entry which is preliminary data.</text>
</comment>
<dbReference type="InterPro" id="IPR023198">
    <property type="entry name" value="PGP-like_dom2"/>
</dbReference>
<name>A0A369WMT9_9GAMM</name>
<dbReference type="InterPro" id="IPR050155">
    <property type="entry name" value="HAD-like_hydrolase_sf"/>
</dbReference>
<dbReference type="InterPro" id="IPR041492">
    <property type="entry name" value="HAD_2"/>
</dbReference>
<dbReference type="NCBIfam" id="TIGR01662">
    <property type="entry name" value="HAD-SF-IIIA"/>
    <property type="match status" value="1"/>
</dbReference>
<dbReference type="SFLD" id="SFLDS00003">
    <property type="entry name" value="Haloacid_Dehalogenase"/>
    <property type="match status" value="1"/>
</dbReference>
<proteinExistence type="predicted"/>
<dbReference type="SUPFAM" id="SSF56784">
    <property type="entry name" value="HAD-like"/>
    <property type="match status" value="1"/>
</dbReference>
<keyword evidence="3" id="KW-0460">Magnesium</keyword>
<evidence type="ECO:0000256" key="2">
    <source>
        <dbReference type="ARBA" id="ARBA00022801"/>
    </source>
</evidence>
<dbReference type="InterPro" id="IPR036412">
    <property type="entry name" value="HAD-like_sf"/>
</dbReference>
<dbReference type="NCBIfam" id="TIGR01549">
    <property type="entry name" value="HAD-SF-IA-v1"/>
    <property type="match status" value="1"/>
</dbReference>